<dbReference type="RefSeq" id="WP_075276114.1">
    <property type="nucleotide sequence ID" value="NZ_CP016908.1"/>
</dbReference>
<evidence type="ECO:0000256" key="1">
    <source>
        <dbReference type="SAM" id="Phobius"/>
    </source>
</evidence>
<dbReference type="EMBL" id="CP016908">
    <property type="protein sequence ID" value="APR99465.1"/>
    <property type="molecule type" value="Genomic_DNA"/>
</dbReference>
<keyword evidence="3" id="KW-1185">Reference proteome</keyword>
<feature type="transmembrane region" description="Helical" evidence="1">
    <location>
        <begin position="12"/>
        <end position="34"/>
    </location>
</feature>
<organism evidence="2 3">
    <name type="scientific">Pajaroellobacter abortibovis</name>
    <dbReference type="NCBI Taxonomy" id="1882918"/>
    <lineage>
        <taxon>Bacteria</taxon>
        <taxon>Pseudomonadati</taxon>
        <taxon>Myxococcota</taxon>
        <taxon>Polyangia</taxon>
        <taxon>Polyangiales</taxon>
        <taxon>Polyangiaceae</taxon>
    </lineage>
</organism>
<keyword evidence="1" id="KW-0472">Membrane</keyword>
<dbReference type="OrthoDB" id="5507098at2"/>
<evidence type="ECO:0000313" key="3">
    <source>
        <dbReference type="Proteomes" id="UP000185544"/>
    </source>
</evidence>
<dbReference type="Proteomes" id="UP000185544">
    <property type="component" value="Chromosome"/>
</dbReference>
<protein>
    <submittedName>
        <fullName evidence="2">Uncharacterized protein</fullName>
    </submittedName>
</protein>
<gene>
    <name evidence="2" type="ORF">BCY86_01295</name>
</gene>
<dbReference type="KEGG" id="pabo:BCY86_01295"/>
<reference evidence="2 3" key="1">
    <citation type="submission" date="2016-08" db="EMBL/GenBank/DDBJ databases">
        <title>Identification and validation of antigenic proteins from Pajaroellobacter abortibovis using de-novo genome sequence assembly and reverse vaccinology.</title>
        <authorList>
            <person name="Welly B.T."/>
            <person name="Miller M.R."/>
            <person name="Stott J.L."/>
            <person name="Blanchard M.T."/>
            <person name="Islas-Trejo A.D."/>
            <person name="O'Rourke S.M."/>
            <person name="Young A.E."/>
            <person name="Medrano J.F."/>
            <person name="Van Eenennaam A.L."/>
        </authorList>
    </citation>
    <scope>NUCLEOTIDE SEQUENCE [LARGE SCALE GENOMIC DNA]</scope>
    <source>
        <strain evidence="2 3">BTF92-0548A/99-0131</strain>
    </source>
</reference>
<sequence length="299" mass="34613">MTNSYQRARKNPLYRFWIVIPTGLLLSEIIYLWVTYREIENKRTSLLHDQETIQRSLEPAWLQFRNQLEQLIQTAAQTEWKGDWLEPSFSSWNFRSEAGLYLRLLQEDGKNRVTLVPAILASRKDGFTSCLHRSTSPSTKEGKLAIAPLWSLSQVYSATQILESHWSTNIRQASSLLQLRILETEYQKVIQEEIPIAIDAIHQTHFLCLLLDELPIYPPDQSSPSSLTLETIQLTPHWTRIHLFELPSGAEKARVRKMGHGSSLSIHRPHSMDEDIQNAIHRQENNCNLARQFEEAVAY</sequence>
<dbReference type="AlphaFoldDB" id="A0A1L6MVM8"/>
<name>A0A1L6MVM8_9BACT</name>
<accession>A0A1L6MVM8</accession>
<keyword evidence="1" id="KW-1133">Transmembrane helix</keyword>
<evidence type="ECO:0000313" key="2">
    <source>
        <dbReference type="EMBL" id="APR99465.1"/>
    </source>
</evidence>
<dbReference type="STRING" id="1882918.BCY86_01295"/>
<keyword evidence="1" id="KW-0812">Transmembrane</keyword>
<proteinExistence type="predicted"/>